<comment type="subcellular location">
    <subcellularLocation>
        <location evidence="1">Cytoplasm</location>
    </subcellularLocation>
</comment>
<dbReference type="PROSITE" id="PS50975">
    <property type="entry name" value="ATP_GRASP"/>
    <property type="match status" value="1"/>
</dbReference>
<organism evidence="10">
    <name type="scientific">marine metagenome</name>
    <dbReference type="NCBI Taxonomy" id="408172"/>
    <lineage>
        <taxon>unclassified sequences</taxon>
        <taxon>metagenomes</taxon>
        <taxon>ecological metagenomes</taxon>
    </lineage>
</organism>
<keyword evidence="8" id="KW-0573">Peptidoglycan synthesis</keyword>
<evidence type="ECO:0000256" key="5">
    <source>
        <dbReference type="ARBA" id="ARBA00022741"/>
    </source>
</evidence>
<gene>
    <name evidence="10" type="ORF">METZ01_LOCUS415866</name>
</gene>
<reference evidence="10" key="1">
    <citation type="submission" date="2018-05" db="EMBL/GenBank/DDBJ databases">
        <authorList>
            <person name="Lanie J.A."/>
            <person name="Ng W.-L."/>
            <person name="Kazmierczak K.M."/>
            <person name="Andrzejewski T.M."/>
            <person name="Davidsen T.M."/>
            <person name="Wayne K.J."/>
            <person name="Tettelin H."/>
            <person name="Glass J.I."/>
            <person name="Rusch D."/>
            <person name="Podicherti R."/>
            <person name="Tsui H.-C.T."/>
            <person name="Winkler M.E."/>
        </authorList>
    </citation>
    <scope>NUCLEOTIDE SEQUENCE</scope>
</reference>
<evidence type="ECO:0000256" key="3">
    <source>
        <dbReference type="ARBA" id="ARBA00022490"/>
    </source>
</evidence>
<dbReference type="InterPro" id="IPR000291">
    <property type="entry name" value="D-Ala_lig_Van_CS"/>
</dbReference>
<dbReference type="PANTHER" id="PTHR23132">
    <property type="entry name" value="D-ALANINE--D-ALANINE LIGASE"/>
    <property type="match status" value="1"/>
</dbReference>
<dbReference type="GO" id="GO:0009252">
    <property type="term" value="P:peptidoglycan biosynthetic process"/>
    <property type="evidence" value="ECO:0007669"/>
    <property type="project" value="UniProtKB-KW"/>
</dbReference>
<dbReference type="GO" id="GO:0008716">
    <property type="term" value="F:D-alanine-D-alanine ligase activity"/>
    <property type="evidence" value="ECO:0007669"/>
    <property type="project" value="InterPro"/>
</dbReference>
<feature type="non-terminal residue" evidence="10">
    <location>
        <position position="1"/>
    </location>
</feature>
<sequence>KKYKLKKNINYLIEEYIPGRELTVGILKNKALDVIELKTKKKFYDYKSKYTKGMTKYIIPAKIPKNIEHKCKKYTEKIHKFLKCKGVTRTDFRFDEKKTLGKDLYVLEINTQPGMTPLSLVPMMAKYKGISFDKLIEKIINNN</sequence>
<keyword evidence="7" id="KW-0133">Cell shape</keyword>
<dbReference type="AlphaFoldDB" id="A0A382WW12"/>
<dbReference type="Pfam" id="PF07478">
    <property type="entry name" value="Dala_Dala_lig_C"/>
    <property type="match status" value="1"/>
</dbReference>
<evidence type="ECO:0000256" key="4">
    <source>
        <dbReference type="ARBA" id="ARBA00022598"/>
    </source>
</evidence>
<keyword evidence="4" id="KW-0436">Ligase</keyword>
<dbReference type="PANTHER" id="PTHR23132:SF23">
    <property type="entry name" value="D-ALANINE--D-ALANINE LIGASE B"/>
    <property type="match status" value="1"/>
</dbReference>
<name>A0A382WW12_9ZZZZ</name>
<keyword evidence="6" id="KW-0067">ATP-binding</keyword>
<dbReference type="GO" id="GO:0046872">
    <property type="term" value="F:metal ion binding"/>
    <property type="evidence" value="ECO:0007669"/>
    <property type="project" value="InterPro"/>
</dbReference>
<dbReference type="EMBL" id="UINC01162969">
    <property type="protein sequence ID" value="SVD63012.1"/>
    <property type="molecule type" value="Genomic_DNA"/>
</dbReference>
<protein>
    <recommendedName>
        <fullName evidence="9">ATP-grasp domain-containing protein</fullName>
    </recommendedName>
</protein>
<comment type="similarity">
    <text evidence="2">Belongs to the D-alanine--D-alanine ligase family.</text>
</comment>
<feature type="domain" description="ATP-grasp" evidence="9">
    <location>
        <begin position="12"/>
        <end position="141"/>
    </location>
</feature>
<evidence type="ECO:0000313" key="10">
    <source>
        <dbReference type="EMBL" id="SVD63012.1"/>
    </source>
</evidence>
<evidence type="ECO:0000256" key="2">
    <source>
        <dbReference type="ARBA" id="ARBA00010871"/>
    </source>
</evidence>
<evidence type="ECO:0000256" key="1">
    <source>
        <dbReference type="ARBA" id="ARBA00004496"/>
    </source>
</evidence>
<keyword evidence="3" id="KW-0963">Cytoplasm</keyword>
<dbReference type="PROSITE" id="PS00844">
    <property type="entry name" value="DALA_DALA_LIGASE_2"/>
    <property type="match status" value="1"/>
</dbReference>
<dbReference type="GO" id="GO:0005737">
    <property type="term" value="C:cytoplasm"/>
    <property type="evidence" value="ECO:0007669"/>
    <property type="project" value="UniProtKB-SubCell"/>
</dbReference>
<evidence type="ECO:0000256" key="8">
    <source>
        <dbReference type="ARBA" id="ARBA00022984"/>
    </source>
</evidence>
<keyword evidence="5" id="KW-0547">Nucleotide-binding</keyword>
<evidence type="ECO:0000256" key="6">
    <source>
        <dbReference type="ARBA" id="ARBA00022840"/>
    </source>
</evidence>
<evidence type="ECO:0000259" key="9">
    <source>
        <dbReference type="PROSITE" id="PS50975"/>
    </source>
</evidence>
<dbReference type="GO" id="GO:0008360">
    <property type="term" value="P:regulation of cell shape"/>
    <property type="evidence" value="ECO:0007669"/>
    <property type="project" value="UniProtKB-KW"/>
</dbReference>
<evidence type="ECO:0000256" key="7">
    <source>
        <dbReference type="ARBA" id="ARBA00022960"/>
    </source>
</evidence>
<dbReference type="InterPro" id="IPR011095">
    <property type="entry name" value="Dala_Dala_lig_C"/>
</dbReference>
<dbReference type="InterPro" id="IPR011761">
    <property type="entry name" value="ATP-grasp"/>
</dbReference>
<dbReference type="Gene3D" id="3.30.470.20">
    <property type="entry name" value="ATP-grasp fold, B domain"/>
    <property type="match status" value="1"/>
</dbReference>
<dbReference type="SUPFAM" id="SSF56059">
    <property type="entry name" value="Glutathione synthetase ATP-binding domain-like"/>
    <property type="match status" value="1"/>
</dbReference>
<proteinExistence type="inferred from homology"/>
<dbReference type="GO" id="GO:0005524">
    <property type="term" value="F:ATP binding"/>
    <property type="evidence" value="ECO:0007669"/>
    <property type="project" value="UniProtKB-KW"/>
</dbReference>
<accession>A0A382WW12</accession>